<keyword evidence="4" id="KW-0812">Transmembrane</keyword>
<sequence length="329" mass="37334">MAEHELYGNWLCPPPSPGKGLTRRSGTYSLAGKAEHMSHFRSDSPDSFADEEDYDDVSLTETGNHRPQWVPAEANQGSKAVPGVYVLAGKPAASSPIETADPMPPSAQDRCCKEKSIVVLYILMVVCFAIWAVSLSFALAKYLEMSEELRMLNLNHSEKSNAVSNLDDIRLEQQRIWKTINNLYNEFKITTGVLCKGLSKPVKCPSNWKMFEENCYYFSNQSKNWKDAKQFCTDNGSDLVVVNTENEQLFLKTRVNRSSTYWLGLSDTVREGNWVWVDGSPIITSFWLVPRNTDNREEEDCASMQPDGKWNDVSCFLNNYWICEKSQIC</sequence>
<dbReference type="PROSITE" id="PS00615">
    <property type="entry name" value="C_TYPE_LECTIN_1"/>
    <property type="match status" value="1"/>
</dbReference>
<feature type="transmembrane region" description="Helical" evidence="4">
    <location>
        <begin position="118"/>
        <end position="140"/>
    </location>
</feature>
<evidence type="ECO:0000256" key="3">
    <source>
        <dbReference type="SAM" id="MobiDB-lite"/>
    </source>
</evidence>
<dbReference type="AlphaFoldDB" id="A0A151NL75"/>
<dbReference type="Pfam" id="PF00059">
    <property type="entry name" value="Lectin_C"/>
    <property type="match status" value="1"/>
</dbReference>
<dbReference type="PANTHER" id="PTHR22803">
    <property type="entry name" value="MANNOSE, PHOSPHOLIPASE, LECTIN RECEPTOR RELATED"/>
    <property type="match status" value="1"/>
</dbReference>
<evidence type="ECO:0000256" key="4">
    <source>
        <dbReference type="SAM" id="Phobius"/>
    </source>
</evidence>
<dbReference type="EMBL" id="AKHW03002666">
    <property type="protein sequence ID" value="KYO37561.1"/>
    <property type="molecule type" value="Genomic_DNA"/>
</dbReference>
<dbReference type="SMART" id="SM00034">
    <property type="entry name" value="CLECT"/>
    <property type="match status" value="1"/>
</dbReference>
<comment type="caution">
    <text evidence="6">The sequence shown here is derived from an EMBL/GenBank/DDBJ whole genome shotgun (WGS) entry which is preliminary data.</text>
</comment>
<dbReference type="Gene3D" id="3.10.100.10">
    <property type="entry name" value="Mannose-Binding Protein A, subunit A"/>
    <property type="match status" value="1"/>
</dbReference>
<name>A0A151NL75_ALLMI</name>
<organism evidence="6 7">
    <name type="scientific">Alligator mississippiensis</name>
    <name type="common">American alligator</name>
    <dbReference type="NCBI Taxonomy" id="8496"/>
    <lineage>
        <taxon>Eukaryota</taxon>
        <taxon>Metazoa</taxon>
        <taxon>Chordata</taxon>
        <taxon>Craniata</taxon>
        <taxon>Vertebrata</taxon>
        <taxon>Euteleostomi</taxon>
        <taxon>Archelosauria</taxon>
        <taxon>Archosauria</taxon>
        <taxon>Crocodylia</taxon>
        <taxon>Alligatoridae</taxon>
        <taxon>Alligatorinae</taxon>
        <taxon>Alligator</taxon>
    </lineage>
</organism>
<feature type="domain" description="C-type lectin" evidence="5">
    <location>
        <begin position="211"/>
        <end position="324"/>
    </location>
</feature>
<dbReference type="Proteomes" id="UP000050525">
    <property type="component" value="Unassembled WGS sequence"/>
</dbReference>
<evidence type="ECO:0000313" key="6">
    <source>
        <dbReference type="EMBL" id="KYO37561.1"/>
    </source>
</evidence>
<dbReference type="InterPro" id="IPR050111">
    <property type="entry name" value="C-type_lectin/snaclec_domain"/>
</dbReference>
<protein>
    <submittedName>
        <fullName evidence="6">C-type lectin domain family 17, member A</fullName>
    </submittedName>
</protein>
<keyword evidence="4" id="KW-0472">Membrane</keyword>
<dbReference type="InterPro" id="IPR001304">
    <property type="entry name" value="C-type_lectin-like"/>
</dbReference>
<dbReference type="OrthoDB" id="6133475at2759"/>
<reference evidence="6 7" key="1">
    <citation type="journal article" date="2012" name="Genome Biol.">
        <title>Sequencing three crocodilian genomes to illuminate the evolution of archosaurs and amniotes.</title>
        <authorList>
            <person name="St John J.A."/>
            <person name="Braun E.L."/>
            <person name="Isberg S.R."/>
            <person name="Miles L.G."/>
            <person name="Chong A.Y."/>
            <person name="Gongora J."/>
            <person name="Dalzell P."/>
            <person name="Moran C."/>
            <person name="Bed'hom B."/>
            <person name="Abzhanov A."/>
            <person name="Burgess S.C."/>
            <person name="Cooksey A.M."/>
            <person name="Castoe T.A."/>
            <person name="Crawford N.G."/>
            <person name="Densmore L.D."/>
            <person name="Drew J.C."/>
            <person name="Edwards S.V."/>
            <person name="Faircloth B.C."/>
            <person name="Fujita M.K."/>
            <person name="Greenwold M.J."/>
            <person name="Hoffmann F.G."/>
            <person name="Howard J.M."/>
            <person name="Iguchi T."/>
            <person name="Janes D.E."/>
            <person name="Khan S.Y."/>
            <person name="Kohno S."/>
            <person name="de Koning A.J."/>
            <person name="Lance S.L."/>
            <person name="McCarthy F.M."/>
            <person name="McCormack J.E."/>
            <person name="Merchant M.E."/>
            <person name="Peterson D.G."/>
            <person name="Pollock D.D."/>
            <person name="Pourmand N."/>
            <person name="Raney B.J."/>
            <person name="Roessler K.A."/>
            <person name="Sanford J.R."/>
            <person name="Sawyer R.H."/>
            <person name="Schmidt C.J."/>
            <person name="Triplett E.W."/>
            <person name="Tuberville T.D."/>
            <person name="Venegas-Anaya M."/>
            <person name="Howard J.T."/>
            <person name="Jarvis E.D."/>
            <person name="Guillette L.J.Jr."/>
            <person name="Glenn T.C."/>
            <person name="Green R.E."/>
            <person name="Ray D.A."/>
        </authorList>
    </citation>
    <scope>NUCLEOTIDE SEQUENCE [LARGE SCALE GENOMIC DNA]</scope>
    <source>
        <strain evidence="6">KSC_2009_1</strain>
    </source>
</reference>
<keyword evidence="2" id="KW-1015">Disulfide bond</keyword>
<dbReference type="KEGG" id="amj:102567001"/>
<dbReference type="InterPro" id="IPR016187">
    <property type="entry name" value="CTDL_fold"/>
</dbReference>
<accession>A0A151NL75</accession>
<evidence type="ECO:0000256" key="1">
    <source>
        <dbReference type="ARBA" id="ARBA00022734"/>
    </source>
</evidence>
<evidence type="ECO:0000256" key="2">
    <source>
        <dbReference type="ARBA" id="ARBA00023157"/>
    </source>
</evidence>
<keyword evidence="4" id="KW-1133">Transmembrane helix</keyword>
<proteinExistence type="predicted"/>
<dbReference type="InterPro" id="IPR033989">
    <property type="entry name" value="CD209-like_CTLD"/>
</dbReference>
<dbReference type="CDD" id="cd03590">
    <property type="entry name" value="CLECT_DC-SIGN_like"/>
    <property type="match status" value="1"/>
</dbReference>
<keyword evidence="1" id="KW-0430">Lectin</keyword>
<keyword evidence="7" id="KW-1185">Reference proteome</keyword>
<gene>
    <name evidence="6" type="primary">CLEC17AL</name>
    <name evidence="6" type="ORF">Y1Q_0015784</name>
</gene>
<dbReference type="eggNOG" id="KOG4297">
    <property type="taxonomic scope" value="Eukaryota"/>
</dbReference>
<dbReference type="InterPro" id="IPR016186">
    <property type="entry name" value="C-type_lectin-like/link_sf"/>
</dbReference>
<feature type="region of interest" description="Disordered" evidence="3">
    <location>
        <begin position="1"/>
        <end position="25"/>
    </location>
</feature>
<evidence type="ECO:0000259" key="5">
    <source>
        <dbReference type="PROSITE" id="PS50041"/>
    </source>
</evidence>
<dbReference type="GeneID" id="102567001"/>
<dbReference type="SUPFAM" id="SSF56436">
    <property type="entry name" value="C-type lectin-like"/>
    <property type="match status" value="1"/>
</dbReference>
<dbReference type="GO" id="GO:0030246">
    <property type="term" value="F:carbohydrate binding"/>
    <property type="evidence" value="ECO:0007669"/>
    <property type="project" value="UniProtKB-KW"/>
</dbReference>
<dbReference type="InterPro" id="IPR018378">
    <property type="entry name" value="C-type_lectin_CS"/>
</dbReference>
<dbReference type="PROSITE" id="PS50041">
    <property type="entry name" value="C_TYPE_LECTIN_2"/>
    <property type="match status" value="1"/>
</dbReference>
<evidence type="ECO:0000313" key="7">
    <source>
        <dbReference type="Proteomes" id="UP000050525"/>
    </source>
</evidence>